<sequence>MKKTRRKLQLNKTAYEIIDLIDGSKTKAEITQYFIDKYKVSQKDSQYLLTVGILLVLSLYSINGLVSGKMSEVMSIYSYYLINFFNVSLMMGVLLTSTAISEKTSGRCEYYMANNISLSKIGKVFSNTTFVLVILPVLLLNIITYIVCYFVKESMIEVFFRSSTFHYLLILIIFAYFFSNFLVTLVLLLKDPQRMRTLLTLTTIILINAFSIPARFLFENGILQTATGTANAFIIIVLIITLVVILINKLMSKKLSVERVILSYRN</sequence>
<accession>A0ABR9ZQ32</accession>
<feature type="transmembrane region" description="Helical" evidence="1">
    <location>
        <begin position="78"/>
        <end position="100"/>
    </location>
</feature>
<proteinExistence type="predicted"/>
<evidence type="ECO:0000313" key="3">
    <source>
        <dbReference type="Proteomes" id="UP000614200"/>
    </source>
</evidence>
<comment type="caution">
    <text evidence="2">The sequence shown here is derived from an EMBL/GenBank/DDBJ whole genome shotgun (WGS) entry which is preliminary data.</text>
</comment>
<feature type="transmembrane region" description="Helical" evidence="1">
    <location>
        <begin position="198"/>
        <end position="218"/>
    </location>
</feature>
<feature type="transmembrane region" description="Helical" evidence="1">
    <location>
        <begin position="167"/>
        <end position="189"/>
    </location>
</feature>
<evidence type="ECO:0000256" key="1">
    <source>
        <dbReference type="SAM" id="Phobius"/>
    </source>
</evidence>
<dbReference type="Proteomes" id="UP000614200">
    <property type="component" value="Unassembled WGS sequence"/>
</dbReference>
<keyword evidence="1" id="KW-0812">Transmembrane</keyword>
<protein>
    <submittedName>
        <fullName evidence="2">PqqD family protein</fullName>
    </submittedName>
</protein>
<evidence type="ECO:0000313" key="2">
    <source>
        <dbReference type="EMBL" id="MBF4692238.1"/>
    </source>
</evidence>
<reference evidence="2 3" key="1">
    <citation type="submission" date="2020-11" db="EMBL/GenBank/DDBJ databases">
        <title>Fusibacter basophilias sp. nov.</title>
        <authorList>
            <person name="Qiu D."/>
        </authorList>
    </citation>
    <scope>NUCLEOTIDE SEQUENCE [LARGE SCALE GENOMIC DNA]</scope>
    <source>
        <strain evidence="2 3">Q10-2</strain>
    </source>
</reference>
<feature type="transmembrane region" description="Helical" evidence="1">
    <location>
        <begin position="121"/>
        <end position="147"/>
    </location>
</feature>
<dbReference type="EMBL" id="JADKNH010000002">
    <property type="protein sequence ID" value="MBF4692238.1"/>
    <property type="molecule type" value="Genomic_DNA"/>
</dbReference>
<keyword evidence="1" id="KW-1133">Transmembrane helix</keyword>
<feature type="transmembrane region" description="Helical" evidence="1">
    <location>
        <begin position="47"/>
        <end position="66"/>
    </location>
</feature>
<organism evidence="2 3">
    <name type="scientific">Fusibacter ferrireducens</name>
    <dbReference type="NCBI Taxonomy" id="2785058"/>
    <lineage>
        <taxon>Bacteria</taxon>
        <taxon>Bacillati</taxon>
        <taxon>Bacillota</taxon>
        <taxon>Clostridia</taxon>
        <taxon>Eubacteriales</taxon>
        <taxon>Eubacteriales Family XII. Incertae Sedis</taxon>
        <taxon>Fusibacter</taxon>
    </lineage>
</organism>
<keyword evidence="3" id="KW-1185">Reference proteome</keyword>
<gene>
    <name evidence="2" type="ORF">ISU02_03885</name>
</gene>
<feature type="transmembrane region" description="Helical" evidence="1">
    <location>
        <begin position="230"/>
        <end position="247"/>
    </location>
</feature>
<keyword evidence="1" id="KW-0472">Membrane</keyword>
<name>A0ABR9ZQ32_9FIRM</name>